<evidence type="ECO:0000313" key="1">
    <source>
        <dbReference type="EMBL" id="KAJ5201562.1"/>
    </source>
</evidence>
<organism evidence="1 2">
    <name type="scientific">Penicillium cinerascens</name>
    <dbReference type="NCBI Taxonomy" id="70096"/>
    <lineage>
        <taxon>Eukaryota</taxon>
        <taxon>Fungi</taxon>
        <taxon>Dikarya</taxon>
        <taxon>Ascomycota</taxon>
        <taxon>Pezizomycotina</taxon>
        <taxon>Eurotiomycetes</taxon>
        <taxon>Eurotiomycetidae</taxon>
        <taxon>Eurotiales</taxon>
        <taxon>Aspergillaceae</taxon>
        <taxon>Penicillium</taxon>
    </lineage>
</organism>
<protein>
    <recommendedName>
        <fullName evidence="3">F-box domain-containing protein</fullName>
    </recommendedName>
</protein>
<comment type="caution">
    <text evidence="1">The sequence shown here is derived from an EMBL/GenBank/DDBJ whole genome shotgun (WGS) entry which is preliminary data.</text>
</comment>
<name>A0A9W9MI45_9EURO</name>
<sequence length="145" mass="16757">MLSRASDAGALAQGQLPWLAVIPPEILSLILSSLSNRDRKSLRLTYKVFEEITPLCLSRFVSKSQIIWDDARFITTPALSEDEWFDMIECGIQTPKPRPPKIDPEYNCPRWFVKGYKENIDFIGQRKNFDRDLPHHIARQKQVDA</sequence>
<keyword evidence="2" id="KW-1185">Reference proteome</keyword>
<reference evidence="1" key="2">
    <citation type="journal article" date="2023" name="IMA Fungus">
        <title>Comparative genomic study of the Penicillium genus elucidates a diverse pangenome and 15 lateral gene transfer events.</title>
        <authorList>
            <person name="Petersen C."/>
            <person name="Sorensen T."/>
            <person name="Nielsen M.R."/>
            <person name="Sondergaard T.E."/>
            <person name="Sorensen J.L."/>
            <person name="Fitzpatrick D.A."/>
            <person name="Frisvad J.C."/>
            <person name="Nielsen K.L."/>
        </authorList>
    </citation>
    <scope>NUCLEOTIDE SEQUENCE</scope>
    <source>
        <strain evidence="1">IBT 15544</strain>
    </source>
</reference>
<dbReference type="Proteomes" id="UP001150904">
    <property type="component" value="Unassembled WGS sequence"/>
</dbReference>
<dbReference type="RefSeq" id="XP_058307478.1">
    <property type="nucleotide sequence ID" value="XM_058453287.1"/>
</dbReference>
<dbReference type="EMBL" id="JAPQKR010000013">
    <property type="protein sequence ID" value="KAJ5201562.1"/>
    <property type="molecule type" value="Genomic_DNA"/>
</dbReference>
<proteinExistence type="predicted"/>
<evidence type="ECO:0000313" key="2">
    <source>
        <dbReference type="Proteomes" id="UP001150904"/>
    </source>
</evidence>
<dbReference type="GeneID" id="83180588"/>
<dbReference type="SUPFAM" id="SSF81383">
    <property type="entry name" value="F-box domain"/>
    <property type="match status" value="1"/>
</dbReference>
<dbReference type="OrthoDB" id="5422579at2759"/>
<accession>A0A9W9MI45</accession>
<reference evidence="1" key="1">
    <citation type="submission" date="2022-12" db="EMBL/GenBank/DDBJ databases">
        <authorList>
            <person name="Petersen C."/>
        </authorList>
    </citation>
    <scope>NUCLEOTIDE SEQUENCE</scope>
    <source>
        <strain evidence="1">IBT 15544</strain>
    </source>
</reference>
<evidence type="ECO:0008006" key="3">
    <source>
        <dbReference type="Google" id="ProtNLM"/>
    </source>
</evidence>
<dbReference type="InterPro" id="IPR036047">
    <property type="entry name" value="F-box-like_dom_sf"/>
</dbReference>
<gene>
    <name evidence="1" type="ORF">N7498_006225</name>
</gene>
<dbReference type="AlphaFoldDB" id="A0A9W9MI45"/>